<feature type="region of interest" description="Disordered" evidence="2">
    <location>
        <begin position="1"/>
        <end position="93"/>
    </location>
</feature>
<dbReference type="InterPro" id="IPR003594">
    <property type="entry name" value="HATPase_dom"/>
</dbReference>
<protein>
    <recommendedName>
        <fullName evidence="3">Histidine kinase/HSP90-like ATPase domain-containing protein</fullName>
    </recommendedName>
</protein>
<evidence type="ECO:0000256" key="2">
    <source>
        <dbReference type="SAM" id="MobiDB-lite"/>
    </source>
</evidence>
<sequence length="236" mass="24850">MESRGRRGSVVVSKAPPGAGRVVSSVTGEFAPAATPVQERGGYPCQENTVRVEPRPERAGPPEETTTRRERQGRSESRVTVTGSGAAPRAEPRVADGTWRFTVPSTDASVPRIRHAVRDLLRRQPAPVGEETVEGLLLILSELVTNAVRHAALLSPQIGVEVSLGGGWLRVAVEDCHPYRPKALDADPLAEHTGGRGLLLVKAVTGEAGGMCDIEQTSSGGKVIWAALPLTPPAAG</sequence>
<dbReference type="CDD" id="cd16936">
    <property type="entry name" value="HATPase_RsbW-like"/>
    <property type="match status" value="1"/>
</dbReference>
<dbReference type="EMBL" id="BAAARJ010000006">
    <property type="protein sequence ID" value="GAA2609620.1"/>
    <property type="molecule type" value="Genomic_DNA"/>
</dbReference>
<dbReference type="InterPro" id="IPR036890">
    <property type="entry name" value="HATPase_C_sf"/>
</dbReference>
<feature type="domain" description="Histidine kinase/HSP90-like ATPase" evidence="3">
    <location>
        <begin position="103"/>
        <end position="225"/>
    </location>
</feature>
<name>A0ABN3PZN7_9ACTN</name>
<dbReference type="SUPFAM" id="SSF55874">
    <property type="entry name" value="ATPase domain of HSP90 chaperone/DNA topoisomerase II/histidine kinase"/>
    <property type="match status" value="1"/>
</dbReference>
<evidence type="ECO:0000313" key="5">
    <source>
        <dbReference type="Proteomes" id="UP001501447"/>
    </source>
</evidence>
<keyword evidence="1" id="KW-0723">Serine/threonine-protein kinase</keyword>
<dbReference type="Pfam" id="PF13581">
    <property type="entry name" value="HATPase_c_2"/>
    <property type="match status" value="1"/>
</dbReference>
<dbReference type="PANTHER" id="PTHR35526">
    <property type="entry name" value="ANTI-SIGMA-F FACTOR RSBW-RELATED"/>
    <property type="match status" value="1"/>
</dbReference>
<accession>A0ABN3PZN7</accession>
<proteinExistence type="predicted"/>
<evidence type="ECO:0000256" key="1">
    <source>
        <dbReference type="ARBA" id="ARBA00022527"/>
    </source>
</evidence>
<evidence type="ECO:0000259" key="3">
    <source>
        <dbReference type="Pfam" id="PF13581"/>
    </source>
</evidence>
<dbReference type="InterPro" id="IPR050267">
    <property type="entry name" value="Anti-sigma-factor_SerPK"/>
</dbReference>
<dbReference type="Proteomes" id="UP001501447">
    <property type="component" value="Unassembled WGS sequence"/>
</dbReference>
<gene>
    <name evidence="4" type="ORF">GCM10009863_23970</name>
</gene>
<keyword evidence="1" id="KW-0418">Kinase</keyword>
<keyword evidence="1" id="KW-0808">Transferase</keyword>
<keyword evidence="5" id="KW-1185">Reference proteome</keyword>
<organism evidence="4 5">
    <name type="scientific">Streptomyces axinellae</name>
    <dbReference type="NCBI Taxonomy" id="552788"/>
    <lineage>
        <taxon>Bacteria</taxon>
        <taxon>Bacillati</taxon>
        <taxon>Actinomycetota</taxon>
        <taxon>Actinomycetes</taxon>
        <taxon>Kitasatosporales</taxon>
        <taxon>Streptomycetaceae</taxon>
        <taxon>Streptomyces</taxon>
    </lineage>
</organism>
<dbReference type="Gene3D" id="3.30.565.10">
    <property type="entry name" value="Histidine kinase-like ATPase, C-terminal domain"/>
    <property type="match status" value="1"/>
</dbReference>
<dbReference type="PANTHER" id="PTHR35526:SF3">
    <property type="entry name" value="ANTI-SIGMA-F FACTOR RSBW"/>
    <property type="match status" value="1"/>
</dbReference>
<evidence type="ECO:0000313" key="4">
    <source>
        <dbReference type="EMBL" id="GAA2609620.1"/>
    </source>
</evidence>
<comment type="caution">
    <text evidence="4">The sequence shown here is derived from an EMBL/GenBank/DDBJ whole genome shotgun (WGS) entry which is preliminary data.</text>
</comment>
<reference evidence="4 5" key="1">
    <citation type="journal article" date="2019" name="Int. J. Syst. Evol. Microbiol.">
        <title>The Global Catalogue of Microorganisms (GCM) 10K type strain sequencing project: providing services to taxonomists for standard genome sequencing and annotation.</title>
        <authorList>
            <consortium name="The Broad Institute Genomics Platform"/>
            <consortium name="The Broad Institute Genome Sequencing Center for Infectious Disease"/>
            <person name="Wu L."/>
            <person name="Ma J."/>
        </authorList>
    </citation>
    <scope>NUCLEOTIDE SEQUENCE [LARGE SCALE GENOMIC DNA]</scope>
    <source>
        <strain evidence="4 5">JCM 16373</strain>
    </source>
</reference>
<feature type="compositionally biased region" description="Basic and acidic residues" evidence="2">
    <location>
        <begin position="50"/>
        <end position="77"/>
    </location>
</feature>